<dbReference type="InterPro" id="IPR002173">
    <property type="entry name" value="Carboh/pur_kinase_PfkB_CS"/>
</dbReference>
<dbReference type="UniPathway" id="UPA00588">
    <property type="reaction ID" value="UER00659"/>
</dbReference>
<dbReference type="Gene3D" id="3.30.1110.10">
    <property type="match status" value="1"/>
</dbReference>
<dbReference type="SUPFAM" id="SSF53613">
    <property type="entry name" value="Ribokinase-like"/>
    <property type="match status" value="1"/>
</dbReference>
<proteinExistence type="inferred from homology"/>
<comment type="similarity">
    <text evidence="2 11">Belongs to the carbohydrate kinase PfkB family.</text>
</comment>
<dbReference type="GO" id="GO:0005524">
    <property type="term" value="F:ATP binding"/>
    <property type="evidence" value="ECO:0007669"/>
    <property type="project" value="UniProtKB-UniRule"/>
</dbReference>
<evidence type="ECO:0000256" key="4">
    <source>
        <dbReference type="ARBA" id="ARBA00022679"/>
    </source>
</evidence>
<organism evidence="13 14">
    <name type="scientific">Clytia hemisphaerica</name>
    <dbReference type="NCBI Taxonomy" id="252671"/>
    <lineage>
        <taxon>Eukaryota</taxon>
        <taxon>Metazoa</taxon>
        <taxon>Cnidaria</taxon>
        <taxon>Hydrozoa</taxon>
        <taxon>Hydroidolina</taxon>
        <taxon>Leptothecata</taxon>
        <taxon>Obeliida</taxon>
        <taxon>Clytiidae</taxon>
        <taxon>Clytia</taxon>
    </lineage>
</organism>
<keyword evidence="4 11" id="KW-0808">Transferase</keyword>
<dbReference type="EC" id="2.7.1.20" evidence="3 11"/>
<comment type="subcellular location">
    <subcellularLocation>
        <location evidence="11">Nucleus</location>
    </subcellularLocation>
</comment>
<accession>A0A7M5X7K7</accession>
<dbReference type="GO" id="GO:0006144">
    <property type="term" value="P:purine nucleobase metabolic process"/>
    <property type="evidence" value="ECO:0007669"/>
    <property type="project" value="TreeGrafter"/>
</dbReference>
<feature type="active site" description="Proton acceptor" evidence="10">
    <location>
        <position position="309"/>
    </location>
</feature>
<comment type="cofactor">
    <cofactor evidence="11">
        <name>Mg(2+)</name>
        <dbReference type="ChEBI" id="CHEBI:18420"/>
    </cofactor>
    <text evidence="11">Binds 3 Mg(2+) ions per subunit.</text>
</comment>
<dbReference type="GO" id="GO:0004001">
    <property type="term" value="F:adenosine kinase activity"/>
    <property type="evidence" value="ECO:0007669"/>
    <property type="project" value="UniProtKB-UniRule"/>
</dbReference>
<dbReference type="Proteomes" id="UP000594262">
    <property type="component" value="Unplaced"/>
</dbReference>
<keyword evidence="6 11" id="KW-0547">Nucleotide-binding</keyword>
<comment type="subunit">
    <text evidence="11">Monomer.</text>
</comment>
<comment type="function">
    <text evidence="11">ATP dependent phosphorylation of adenosine and other related nucleoside analogs to monophosphate derivatives.</text>
</comment>
<evidence type="ECO:0000256" key="11">
    <source>
        <dbReference type="RuleBase" id="RU368116"/>
    </source>
</evidence>
<evidence type="ECO:0000256" key="1">
    <source>
        <dbReference type="ARBA" id="ARBA00004801"/>
    </source>
</evidence>
<sequence length="356" mass="38982">MAEPQSKKPRVGLEEGLLVGMGNPLLDISANCDESFLTKYDLKANDAILASEPHLPMYKEMVEKFDVEYIAGGATLNTMRVCQWLVQKPNVISYFGCIGDDDYGKKLVEKATEAGVNMKPQVNTENDTGTCGVLITNKGANRSLVANLAAANHFKRTHFDQEVVKKIIDGADYFYIGGFFLTVSPESILEMAKHASDNNKYCMTNLSAPFLCQFFAEPMMKFFPYVDVLFGNETEAVAFAKQQNFGTEDIKEIALKAATLDKINKGRERIVIFTQGKDPTIVATGGKVTEYPIIPIEAKDIIDTNGAGDSFVGGFLSQFMQGKDIPRCVQVGNYAANYIIQQSGVTLSGTPNVPAE</sequence>
<evidence type="ECO:0000256" key="10">
    <source>
        <dbReference type="PIRSR" id="PIRSR601805-1"/>
    </source>
</evidence>
<keyword evidence="14" id="KW-1185">Reference proteome</keyword>
<name>A0A7M5X7K7_9CNID</name>
<dbReference type="PRINTS" id="PR00989">
    <property type="entry name" value="ADENOKINASE"/>
</dbReference>
<evidence type="ECO:0000256" key="8">
    <source>
        <dbReference type="ARBA" id="ARBA00022840"/>
    </source>
</evidence>
<dbReference type="EnsemblMetazoa" id="CLYHEMT018500.1">
    <property type="protein sequence ID" value="CLYHEMP018500.1"/>
    <property type="gene ID" value="CLYHEMG018500"/>
</dbReference>
<dbReference type="OrthoDB" id="432447at2759"/>
<dbReference type="InterPro" id="IPR011611">
    <property type="entry name" value="PfkB_dom"/>
</dbReference>
<evidence type="ECO:0000256" key="5">
    <source>
        <dbReference type="ARBA" id="ARBA00022726"/>
    </source>
</evidence>
<keyword evidence="7 11" id="KW-0418">Kinase</keyword>
<comment type="catalytic activity">
    <reaction evidence="11">
        <text>adenosine + ATP = AMP + ADP + H(+)</text>
        <dbReference type="Rhea" id="RHEA:20824"/>
        <dbReference type="ChEBI" id="CHEBI:15378"/>
        <dbReference type="ChEBI" id="CHEBI:16335"/>
        <dbReference type="ChEBI" id="CHEBI:30616"/>
        <dbReference type="ChEBI" id="CHEBI:456215"/>
        <dbReference type="ChEBI" id="CHEBI:456216"/>
        <dbReference type="EC" id="2.7.1.20"/>
    </reaction>
</comment>
<dbReference type="PANTHER" id="PTHR45769">
    <property type="entry name" value="ADENOSINE KINASE"/>
    <property type="match status" value="1"/>
</dbReference>
<evidence type="ECO:0000313" key="14">
    <source>
        <dbReference type="Proteomes" id="UP000594262"/>
    </source>
</evidence>
<dbReference type="FunFam" id="3.30.1110.10:FF:000001">
    <property type="entry name" value="Adenosine kinase a"/>
    <property type="match status" value="1"/>
</dbReference>
<dbReference type="InterPro" id="IPR029056">
    <property type="entry name" value="Ribokinase-like"/>
</dbReference>
<dbReference type="PANTHER" id="PTHR45769:SF3">
    <property type="entry name" value="ADENOSINE KINASE"/>
    <property type="match status" value="1"/>
</dbReference>
<dbReference type="AlphaFoldDB" id="A0A7M5X7K7"/>
<dbReference type="RefSeq" id="XP_066928183.1">
    <property type="nucleotide sequence ID" value="XM_067072082.1"/>
</dbReference>
<evidence type="ECO:0000313" key="13">
    <source>
        <dbReference type="EnsemblMetazoa" id="CLYHEMP018500.1"/>
    </source>
</evidence>
<protein>
    <recommendedName>
        <fullName evidence="3 11">Adenosine kinase</fullName>
        <shortName evidence="11">AK</shortName>
        <ecNumber evidence="3 11">2.7.1.20</ecNumber>
    </recommendedName>
    <alternativeName>
        <fullName evidence="11">Adenosine 5'-phosphotransferase</fullName>
    </alternativeName>
</protein>
<evidence type="ECO:0000256" key="3">
    <source>
        <dbReference type="ARBA" id="ARBA00012119"/>
    </source>
</evidence>
<keyword evidence="5 11" id="KW-0660">Purine salvage</keyword>
<evidence type="ECO:0000259" key="12">
    <source>
        <dbReference type="Pfam" id="PF00294"/>
    </source>
</evidence>
<dbReference type="GO" id="GO:0005634">
    <property type="term" value="C:nucleus"/>
    <property type="evidence" value="ECO:0007669"/>
    <property type="project" value="UniProtKB-SubCell"/>
</dbReference>
<dbReference type="GeneID" id="136815627"/>
<dbReference type="Gene3D" id="3.40.1190.20">
    <property type="match status" value="1"/>
</dbReference>
<evidence type="ECO:0000256" key="2">
    <source>
        <dbReference type="ARBA" id="ARBA00010688"/>
    </source>
</evidence>
<evidence type="ECO:0000256" key="7">
    <source>
        <dbReference type="ARBA" id="ARBA00022777"/>
    </source>
</evidence>
<dbReference type="PROSITE" id="PS00584">
    <property type="entry name" value="PFKB_KINASES_2"/>
    <property type="match status" value="1"/>
</dbReference>
<evidence type="ECO:0000256" key="9">
    <source>
        <dbReference type="ARBA" id="ARBA00022842"/>
    </source>
</evidence>
<evidence type="ECO:0000256" key="6">
    <source>
        <dbReference type="ARBA" id="ARBA00022741"/>
    </source>
</evidence>
<dbReference type="CDD" id="cd01168">
    <property type="entry name" value="adenosine_kinase"/>
    <property type="match status" value="1"/>
</dbReference>
<feature type="domain" description="Carbohydrate kinase PfkB" evidence="12">
    <location>
        <begin position="37"/>
        <end position="348"/>
    </location>
</feature>
<dbReference type="GO" id="GO:0005829">
    <property type="term" value="C:cytosol"/>
    <property type="evidence" value="ECO:0007669"/>
    <property type="project" value="TreeGrafter"/>
</dbReference>
<keyword evidence="11" id="KW-0539">Nucleus</keyword>
<dbReference type="InterPro" id="IPR001805">
    <property type="entry name" value="Adenokinase"/>
</dbReference>
<comment type="pathway">
    <text evidence="1 11">Purine metabolism; AMP biosynthesis via salvage pathway; AMP from adenosine: step 1/1.</text>
</comment>
<keyword evidence="8 11" id="KW-0067">ATP-binding</keyword>
<dbReference type="GO" id="GO:0044209">
    <property type="term" value="P:AMP salvage"/>
    <property type="evidence" value="ECO:0007669"/>
    <property type="project" value="UniProtKB-UniRule"/>
</dbReference>
<keyword evidence="9 11" id="KW-0460">Magnesium</keyword>
<dbReference type="FunFam" id="3.40.1190.20:FF:000006">
    <property type="entry name" value="Adenosine kinase 2"/>
    <property type="match status" value="1"/>
</dbReference>
<reference evidence="13" key="1">
    <citation type="submission" date="2021-01" db="UniProtKB">
        <authorList>
            <consortium name="EnsemblMetazoa"/>
        </authorList>
    </citation>
    <scope>IDENTIFICATION</scope>
</reference>
<dbReference type="GO" id="GO:0006169">
    <property type="term" value="P:adenosine salvage"/>
    <property type="evidence" value="ECO:0007669"/>
    <property type="project" value="UniProtKB-ARBA"/>
</dbReference>
<dbReference type="Pfam" id="PF00294">
    <property type="entry name" value="PfkB"/>
    <property type="match status" value="1"/>
</dbReference>